<comment type="subcellular location">
    <subcellularLocation>
        <location evidence="1">Cell membrane</location>
        <topology evidence="1">Lipid-anchor</topology>
    </subcellularLocation>
</comment>
<dbReference type="CDD" id="cd14066">
    <property type="entry name" value="STKc_IRAK"/>
    <property type="match status" value="1"/>
</dbReference>
<dbReference type="PANTHER" id="PTHR47985:SF18">
    <property type="entry name" value="OS05G0498900 PROTEIN"/>
    <property type="match status" value="1"/>
</dbReference>
<dbReference type="STRING" id="4537.A0A0E0L4A9"/>
<dbReference type="CDD" id="cd00261">
    <property type="entry name" value="AAI_SS"/>
    <property type="match status" value="1"/>
</dbReference>
<dbReference type="Pfam" id="PF07714">
    <property type="entry name" value="PK_Tyr_Ser-Thr"/>
    <property type="match status" value="1"/>
</dbReference>
<dbReference type="InterPro" id="IPR000719">
    <property type="entry name" value="Prot_kinase_dom"/>
</dbReference>
<dbReference type="SMART" id="SM00220">
    <property type="entry name" value="S_TKc"/>
    <property type="match status" value="1"/>
</dbReference>
<dbReference type="OMA" id="KRKWVRG"/>
<evidence type="ECO:0000256" key="9">
    <source>
        <dbReference type="ARBA" id="ARBA00023136"/>
    </source>
</evidence>
<dbReference type="Gramene" id="OPUNC05G19280.1">
    <property type="protein sequence ID" value="OPUNC05G19280.1"/>
    <property type="gene ID" value="OPUNC05G19280"/>
</dbReference>
<feature type="compositionally biased region" description="Low complexity" evidence="11">
    <location>
        <begin position="114"/>
        <end position="151"/>
    </location>
</feature>
<dbReference type="FunFam" id="1.10.510.10:FF:000032">
    <property type="entry name" value="Serine/threonine-protein kinase PBS1"/>
    <property type="match status" value="1"/>
</dbReference>
<dbReference type="PROSITE" id="PS00108">
    <property type="entry name" value="PROTEIN_KINASE_ST"/>
    <property type="match status" value="1"/>
</dbReference>
<sequence>MGSKVVFFAAALVTAMVAISAAQLSESEMRFRDRECQREVQDSPLDACRQVLDRQLTGRERFQPMFRRPAALGLRMQCCQQLQDVSRECRCAAIRRMVRSYEESMPMPLEQGWSSTTSEYYGGEGSSSEQGYYGEGSSEEGYYGDQQQQQQPGMTRVRLTRARQYAAQLPSMCRVEPQQCSVFAAGHVLHAVFFSPREEIVTPRRRRRRRRRSAGVGTRVLAHSRVDPAKAIEPMGLLSSASRSCCCCSWVHGGCASCCSWIRGFCGGGATTSTQDTTASDAKKKKKRKWVRGICGKASREAEEPLTLETMKKRKSAATSPELEKNKWGTKKNWRKKKGKSEPSGLASLVKEISLENSPRNRAAAGEILRIGNHNIPSRVFTFRQLADATNSFSPENLLGEGGFGRVYRGYIPDTKEVLAVKQLDKDGLQGNREFLVEVLMLSLLHHPNLVTLLGYSTECDQRILVYEYMPLGSLQDHLLDLTPNSSPLSWHTRMKIAVGAARGMEYLHEIANPPVIYRDLKASNILLDGGFNAKLSDFGLAKLGPVGDKSHVTTRVMGTYGYCAPEYAMTGKLTKMSDIYSFGVVLLEIITGRRAIDTTKPTREQILVHWAAPLFRDKKKFVKMADPLLDMKFPLKGLYQALAISSMCLQEEASSRPLISDVVTALTFLADPNYDPPDDIEPLPISAPNLDRQNSQKEAEGGDNDNDEEGEEQKGEQEEGS</sequence>
<dbReference type="SUPFAM" id="SSF47699">
    <property type="entry name" value="Bifunctional inhibitor/lipid-transfer protein/seed storage 2S albumin"/>
    <property type="match status" value="1"/>
</dbReference>
<feature type="binding site" evidence="10">
    <location>
        <position position="422"/>
    </location>
    <ligand>
        <name>ATP</name>
        <dbReference type="ChEBI" id="CHEBI:30616"/>
    </ligand>
</feature>
<dbReference type="InterPro" id="IPR017441">
    <property type="entry name" value="Protein_kinase_ATP_BS"/>
</dbReference>
<dbReference type="InterPro" id="IPR016140">
    <property type="entry name" value="Bifunc_inhib/LTP/seed_store"/>
</dbReference>
<organism evidence="14">
    <name type="scientific">Oryza punctata</name>
    <name type="common">Red rice</name>
    <dbReference type="NCBI Taxonomy" id="4537"/>
    <lineage>
        <taxon>Eukaryota</taxon>
        <taxon>Viridiplantae</taxon>
        <taxon>Streptophyta</taxon>
        <taxon>Embryophyta</taxon>
        <taxon>Tracheophyta</taxon>
        <taxon>Spermatophyta</taxon>
        <taxon>Magnoliopsida</taxon>
        <taxon>Liliopsida</taxon>
        <taxon>Poales</taxon>
        <taxon>Poaceae</taxon>
        <taxon>BOP clade</taxon>
        <taxon>Oryzoideae</taxon>
        <taxon>Oryzeae</taxon>
        <taxon>Oryzinae</taxon>
        <taxon>Oryza</taxon>
    </lineage>
</organism>
<dbReference type="Gene3D" id="1.10.510.10">
    <property type="entry name" value="Transferase(Phosphotransferase) domain 1"/>
    <property type="match status" value="1"/>
</dbReference>
<feature type="compositionally biased region" description="Basic and acidic residues" evidence="11">
    <location>
        <begin position="713"/>
        <end position="722"/>
    </location>
</feature>
<feature type="region of interest" description="Disordered" evidence="11">
    <location>
        <begin position="305"/>
        <end position="343"/>
    </location>
</feature>
<evidence type="ECO:0000256" key="12">
    <source>
        <dbReference type="SAM" id="SignalP"/>
    </source>
</evidence>
<dbReference type="InterPro" id="IPR008271">
    <property type="entry name" value="Ser/Thr_kinase_AS"/>
</dbReference>
<evidence type="ECO:0000313" key="15">
    <source>
        <dbReference type="Proteomes" id="UP000026962"/>
    </source>
</evidence>
<feature type="region of interest" description="Disordered" evidence="11">
    <location>
        <begin position="675"/>
        <end position="722"/>
    </location>
</feature>
<keyword evidence="4" id="KW-0723">Serine/threonine-protein kinase</keyword>
<evidence type="ECO:0000256" key="2">
    <source>
        <dbReference type="ARBA" id="ARBA00008684"/>
    </source>
</evidence>
<evidence type="ECO:0000256" key="1">
    <source>
        <dbReference type="ARBA" id="ARBA00004193"/>
    </source>
</evidence>
<dbReference type="SMART" id="SM00499">
    <property type="entry name" value="AAI"/>
    <property type="match status" value="1"/>
</dbReference>
<dbReference type="GO" id="GO:0090404">
    <property type="term" value="C:pollen tube tip"/>
    <property type="evidence" value="ECO:0007669"/>
    <property type="project" value="UniProtKB-ARBA"/>
</dbReference>
<keyword evidence="3" id="KW-1003">Cell membrane</keyword>
<dbReference type="GO" id="GO:0004674">
    <property type="term" value="F:protein serine/threonine kinase activity"/>
    <property type="evidence" value="ECO:0007669"/>
    <property type="project" value="UniProtKB-KW"/>
</dbReference>
<feature type="compositionally biased region" description="Acidic residues" evidence="11">
    <location>
        <begin position="702"/>
        <end position="712"/>
    </location>
</feature>
<evidence type="ECO:0000256" key="3">
    <source>
        <dbReference type="ARBA" id="ARBA00022475"/>
    </source>
</evidence>
<dbReference type="PROSITE" id="PS00107">
    <property type="entry name" value="PROTEIN_KINASE_ATP"/>
    <property type="match status" value="1"/>
</dbReference>
<reference evidence="14" key="2">
    <citation type="submission" date="2018-05" db="EMBL/GenBank/DDBJ databases">
        <title>OpunRS2 (Oryza punctata Reference Sequence Version 2).</title>
        <authorList>
            <person name="Zhang J."/>
            <person name="Kudrna D."/>
            <person name="Lee S."/>
            <person name="Talag J."/>
            <person name="Welchert J."/>
            <person name="Wing R.A."/>
        </authorList>
    </citation>
    <scope>NUCLEOTIDE SEQUENCE [LARGE SCALE GENOMIC DNA]</scope>
</reference>
<keyword evidence="8 10" id="KW-0067">ATP-binding</keyword>
<dbReference type="PANTHER" id="PTHR47985">
    <property type="entry name" value="OS07G0668900 PROTEIN"/>
    <property type="match status" value="1"/>
</dbReference>
<dbReference type="Pfam" id="PF00234">
    <property type="entry name" value="Tryp_alpha_amyl"/>
    <property type="match status" value="1"/>
</dbReference>
<name>A0A0E0L4A9_ORYPU</name>
<keyword evidence="12" id="KW-0732">Signal</keyword>
<dbReference type="InterPro" id="IPR011009">
    <property type="entry name" value="Kinase-like_dom_sf"/>
</dbReference>
<keyword evidence="9" id="KW-0472">Membrane</keyword>
<evidence type="ECO:0000256" key="10">
    <source>
        <dbReference type="PROSITE-ProRule" id="PRU10141"/>
    </source>
</evidence>
<evidence type="ECO:0000259" key="13">
    <source>
        <dbReference type="PROSITE" id="PS50011"/>
    </source>
</evidence>
<evidence type="ECO:0000256" key="5">
    <source>
        <dbReference type="ARBA" id="ARBA00022679"/>
    </source>
</evidence>
<dbReference type="FunFam" id="3.30.200.20:FF:000266">
    <property type="entry name" value="probable serine/threonine-protein kinase RLCKVII"/>
    <property type="match status" value="1"/>
</dbReference>
<dbReference type="eggNOG" id="KOG1187">
    <property type="taxonomic scope" value="Eukaryota"/>
</dbReference>
<keyword evidence="15" id="KW-1185">Reference proteome</keyword>
<proteinExistence type="inferred from homology"/>
<dbReference type="EnsemblPlants" id="OPUNC05G19280.1">
    <property type="protein sequence ID" value="OPUNC05G19280.1"/>
    <property type="gene ID" value="OPUNC05G19280"/>
</dbReference>
<keyword evidence="5" id="KW-0808">Transferase</keyword>
<dbReference type="Gene3D" id="3.30.200.20">
    <property type="entry name" value="Phosphorylase Kinase, domain 1"/>
    <property type="match status" value="1"/>
</dbReference>
<dbReference type="AlphaFoldDB" id="A0A0E0L4A9"/>
<keyword evidence="7" id="KW-0418">Kinase</keyword>
<dbReference type="HOGENOM" id="CLU_000288_21_0_1"/>
<accession>A0A0E0L4A9</accession>
<dbReference type="GO" id="GO:0005886">
    <property type="term" value="C:plasma membrane"/>
    <property type="evidence" value="ECO:0007669"/>
    <property type="project" value="UniProtKB-SubCell"/>
</dbReference>
<dbReference type="Proteomes" id="UP000026962">
    <property type="component" value="Chromosome 5"/>
</dbReference>
<dbReference type="InterPro" id="IPR036312">
    <property type="entry name" value="Bifun_inhib/LTP/seed_sf"/>
</dbReference>
<protein>
    <recommendedName>
        <fullName evidence="13">Protein kinase domain-containing protein</fullName>
    </recommendedName>
</protein>
<feature type="region of interest" description="Disordered" evidence="11">
    <location>
        <begin position="112"/>
        <end position="154"/>
    </location>
</feature>
<keyword evidence="6 10" id="KW-0547">Nucleotide-binding</keyword>
<feature type="chain" id="PRO_5002365824" description="Protein kinase domain-containing protein" evidence="12">
    <location>
        <begin position="23"/>
        <end position="722"/>
    </location>
</feature>
<dbReference type="GO" id="GO:0010183">
    <property type="term" value="P:pollen tube guidance"/>
    <property type="evidence" value="ECO:0007669"/>
    <property type="project" value="UniProtKB-ARBA"/>
</dbReference>
<evidence type="ECO:0000256" key="11">
    <source>
        <dbReference type="SAM" id="MobiDB-lite"/>
    </source>
</evidence>
<evidence type="ECO:0000313" key="14">
    <source>
        <dbReference type="EnsemblPlants" id="OPUNC05G19280.1"/>
    </source>
</evidence>
<dbReference type="PROSITE" id="PS50011">
    <property type="entry name" value="PROTEIN_KINASE_DOM"/>
    <property type="match status" value="1"/>
</dbReference>
<evidence type="ECO:0000256" key="8">
    <source>
        <dbReference type="ARBA" id="ARBA00022840"/>
    </source>
</evidence>
<feature type="domain" description="Protein kinase" evidence="13">
    <location>
        <begin position="393"/>
        <end position="670"/>
    </location>
</feature>
<comment type="similarity">
    <text evidence="2">Belongs to the protein kinase superfamily. Ser/Thr protein kinase family.</text>
</comment>
<evidence type="ECO:0000256" key="6">
    <source>
        <dbReference type="ARBA" id="ARBA00022741"/>
    </source>
</evidence>
<feature type="signal peptide" evidence="12">
    <location>
        <begin position="1"/>
        <end position="22"/>
    </location>
</feature>
<dbReference type="InterPro" id="IPR001245">
    <property type="entry name" value="Ser-Thr/Tyr_kinase_cat_dom"/>
</dbReference>
<evidence type="ECO:0000256" key="4">
    <source>
        <dbReference type="ARBA" id="ARBA00022527"/>
    </source>
</evidence>
<dbReference type="SUPFAM" id="SSF56112">
    <property type="entry name" value="Protein kinase-like (PK-like)"/>
    <property type="match status" value="1"/>
</dbReference>
<dbReference type="GO" id="GO:0005524">
    <property type="term" value="F:ATP binding"/>
    <property type="evidence" value="ECO:0007669"/>
    <property type="project" value="UniProtKB-UniRule"/>
</dbReference>
<evidence type="ECO:0000256" key="7">
    <source>
        <dbReference type="ARBA" id="ARBA00022777"/>
    </source>
</evidence>
<dbReference type="Gene3D" id="1.10.110.10">
    <property type="entry name" value="Plant lipid-transfer and hydrophobic proteins"/>
    <property type="match status" value="1"/>
</dbReference>
<reference evidence="14" key="1">
    <citation type="submission" date="2015-04" db="UniProtKB">
        <authorList>
            <consortium name="EnsemblPlants"/>
        </authorList>
    </citation>
    <scope>IDENTIFICATION</scope>
</reference>
<feature type="compositionally biased region" description="Basic residues" evidence="11">
    <location>
        <begin position="328"/>
        <end position="339"/>
    </location>
</feature>